<dbReference type="CDD" id="cd11418">
    <property type="entry name" value="bHLH_TS_ASCL"/>
    <property type="match status" value="1"/>
</dbReference>
<dbReference type="PROSITE" id="PS50888">
    <property type="entry name" value="BHLH"/>
    <property type="match status" value="1"/>
</dbReference>
<dbReference type="FunFam" id="4.10.280.10:FF:000029">
    <property type="entry name" value="Achaete-scute family bHLH transcription factor 1"/>
    <property type="match status" value="1"/>
</dbReference>
<dbReference type="GO" id="GO:0007399">
    <property type="term" value="P:nervous system development"/>
    <property type="evidence" value="ECO:0007669"/>
    <property type="project" value="UniProtKB-KW"/>
</dbReference>
<evidence type="ECO:0000313" key="8">
    <source>
        <dbReference type="Proteomes" id="UP000271974"/>
    </source>
</evidence>
<protein>
    <recommendedName>
        <fullName evidence="6">BHLH domain-containing protein</fullName>
    </recommendedName>
</protein>
<keyword evidence="2" id="KW-0524">Neurogenesis</keyword>
<feature type="compositionally biased region" description="Polar residues" evidence="5">
    <location>
        <begin position="61"/>
        <end position="72"/>
    </location>
</feature>
<dbReference type="InterPro" id="IPR036638">
    <property type="entry name" value="HLH_DNA-bd_sf"/>
</dbReference>
<evidence type="ECO:0000256" key="2">
    <source>
        <dbReference type="ARBA" id="ARBA00022902"/>
    </source>
</evidence>
<dbReference type="GO" id="GO:0046983">
    <property type="term" value="F:protein dimerization activity"/>
    <property type="evidence" value="ECO:0007669"/>
    <property type="project" value="InterPro"/>
</dbReference>
<feature type="region of interest" description="Disordered" evidence="5">
    <location>
        <begin position="53"/>
        <end position="78"/>
    </location>
</feature>
<dbReference type="GO" id="GO:0000977">
    <property type="term" value="F:RNA polymerase II transcription regulatory region sequence-specific DNA binding"/>
    <property type="evidence" value="ECO:0007669"/>
    <property type="project" value="TreeGrafter"/>
</dbReference>
<dbReference type="PANTHER" id="PTHR23349:SF108">
    <property type="entry name" value="BHLH DOMAIN-CONTAINING PROTEIN"/>
    <property type="match status" value="1"/>
</dbReference>
<evidence type="ECO:0000259" key="6">
    <source>
        <dbReference type="PROSITE" id="PS50888"/>
    </source>
</evidence>
<comment type="subcellular location">
    <subcellularLocation>
        <location evidence="1">Nucleus</location>
    </subcellularLocation>
</comment>
<dbReference type="STRING" id="188477.A0A3S0ZD30"/>
<evidence type="ECO:0000256" key="5">
    <source>
        <dbReference type="SAM" id="MobiDB-lite"/>
    </source>
</evidence>
<evidence type="ECO:0000256" key="1">
    <source>
        <dbReference type="ARBA" id="ARBA00004123"/>
    </source>
</evidence>
<comment type="caution">
    <text evidence="7">The sequence shown here is derived from an EMBL/GenBank/DDBJ whole genome shotgun (WGS) entry which is preliminary data.</text>
</comment>
<keyword evidence="3" id="KW-0238">DNA-binding</keyword>
<sequence length="283" mass="31840">MSSQSEVTESPEEPECYRSQYWLEKRRRFFVPEVVSASGDICDEWGPHPHGMYESTLEAKPSSNTGKSSTGLAKNAKRNSYKHVPHYLKPAHLVAKRNARERTRVQAVNSAFVKLRKHVPYEAKHKRLSKVKTLRLAIEYINHLQEILETHGQQGAGRYSGCTGKVANESPESSRARRRAKISDSRFFSFTRVVNTGTPPHSCSPAVYGLSTTYGSPTQPLPPQRACSEATRYDTGREKLKRTRAIFVLTQEGTQFRPAQTVQSVERRADTEIVGSFLTCAIL</sequence>
<dbReference type="GO" id="GO:0005634">
    <property type="term" value="C:nucleus"/>
    <property type="evidence" value="ECO:0007669"/>
    <property type="project" value="UniProtKB-SubCell"/>
</dbReference>
<keyword evidence="4" id="KW-0539">Nucleus</keyword>
<dbReference type="Proteomes" id="UP000271974">
    <property type="component" value="Unassembled WGS sequence"/>
</dbReference>
<dbReference type="Pfam" id="PF00010">
    <property type="entry name" value="HLH"/>
    <property type="match status" value="1"/>
</dbReference>
<evidence type="ECO:0000313" key="7">
    <source>
        <dbReference type="EMBL" id="RUS76141.1"/>
    </source>
</evidence>
<reference evidence="7 8" key="1">
    <citation type="submission" date="2019-01" db="EMBL/GenBank/DDBJ databases">
        <title>A draft genome assembly of the solar-powered sea slug Elysia chlorotica.</title>
        <authorList>
            <person name="Cai H."/>
            <person name="Li Q."/>
            <person name="Fang X."/>
            <person name="Li J."/>
            <person name="Curtis N.E."/>
            <person name="Altenburger A."/>
            <person name="Shibata T."/>
            <person name="Feng M."/>
            <person name="Maeda T."/>
            <person name="Schwartz J.A."/>
            <person name="Shigenobu S."/>
            <person name="Lundholm N."/>
            <person name="Nishiyama T."/>
            <person name="Yang H."/>
            <person name="Hasebe M."/>
            <person name="Li S."/>
            <person name="Pierce S.K."/>
            <person name="Wang J."/>
        </authorList>
    </citation>
    <scope>NUCLEOTIDE SEQUENCE [LARGE SCALE GENOMIC DNA]</scope>
    <source>
        <strain evidence="7">EC2010</strain>
        <tissue evidence="7">Whole organism of an adult</tissue>
    </source>
</reference>
<dbReference type="SMART" id="SM00353">
    <property type="entry name" value="HLH"/>
    <property type="match status" value="1"/>
</dbReference>
<accession>A0A3S0ZD30</accession>
<proteinExistence type="predicted"/>
<feature type="domain" description="BHLH" evidence="6">
    <location>
        <begin position="92"/>
        <end position="144"/>
    </location>
</feature>
<organism evidence="7 8">
    <name type="scientific">Elysia chlorotica</name>
    <name type="common">Eastern emerald elysia</name>
    <name type="synonym">Sea slug</name>
    <dbReference type="NCBI Taxonomy" id="188477"/>
    <lineage>
        <taxon>Eukaryota</taxon>
        <taxon>Metazoa</taxon>
        <taxon>Spiralia</taxon>
        <taxon>Lophotrochozoa</taxon>
        <taxon>Mollusca</taxon>
        <taxon>Gastropoda</taxon>
        <taxon>Heterobranchia</taxon>
        <taxon>Euthyneura</taxon>
        <taxon>Panpulmonata</taxon>
        <taxon>Sacoglossa</taxon>
        <taxon>Placobranchoidea</taxon>
        <taxon>Plakobranchidae</taxon>
        <taxon>Elysia</taxon>
    </lineage>
</organism>
<gene>
    <name evidence="7" type="ORF">EGW08_016111</name>
</gene>
<dbReference type="SUPFAM" id="SSF47459">
    <property type="entry name" value="HLH, helix-loop-helix DNA-binding domain"/>
    <property type="match status" value="1"/>
</dbReference>
<dbReference type="GO" id="GO:0000981">
    <property type="term" value="F:DNA-binding transcription factor activity, RNA polymerase II-specific"/>
    <property type="evidence" value="ECO:0007669"/>
    <property type="project" value="TreeGrafter"/>
</dbReference>
<dbReference type="AlphaFoldDB" id="A0A3S0ZD30"/>
<dbReference type="InterPro" id="IPR011598">
    <property type="entry name" value="bHLH_dom"/>
</dbReference>
<dbReference type="Gene3D" id="4.10.280.10">
    <property type="entry name" value="Helix-loop-helix DNA-binding domain"/>
    <property type="match status" value="1"/>
</dbReference>
<dbReference type="PANTHER" id="PTHR23349">
    <property type="entry name" value="BASIC HELIX-LOOP-HELIX TRANSCRIPTION FACTOR, TWIST"/>
    <property type="match status" value="1"/>
</dbReference>
<evidence type="ECO:0000256" key="4">
    <source>
        <dbReference type="ARBA" id="ARBA00023242"/>
    </source>
</evidence>
<dbReference type="EMBL" id="RQTK01000685">
    <property type="protein sequence ID" value="RUS76141.1"/>
    <property type="molecule type" value="Genomic_DNA"/>
</dbReference>
<dbReference type="OrthoDB" id="6241467at2759"/>
<keyword evidence="8" id="KW-1185">Reference proteome</keyword>
<dbReference type="InterPro" id="IPR050283">
    <property type="entry name" value="E-box_TF_Regulators"/>
</dbReference>
<name>A0A3S0ZD30_ELYCH</name>
<evidence type="ECO:0000256" key="3">
    <source>
        <dbReference type="ARBA" id="ARBA00023125"/>
    </source>
</evidence>